<feature type="region of interest" description="Disordered" evidence="3">
    <location>
        <begin position="628"/>
        <end position="812"/>
    </location>
</feature>
<dbReference type="PROSITE" id="PS51293">
    <property type="entry name" value="SANT"/>
    <property type="match status" value="1"/>
</dbReference>
<dbReference type="InterPro" id="IPR017930">
    <property type="entry name" value="Myb_dom"/>
</dbReference>
<evidence type="ECO:0000313" key="8">
    <source>
        <dbReference type="Proteomes" id="UP000289738"/>
    </source>
</evidence>
<dbReference type="InterPro" id="IPR001005">
    <property type="entry name" value="SANT/Myb"/>
</dbReference>
<dbReference type="GO" id="GO:0000126">
    <property type="term" value="C:transcription factor TFIIIB complex"/>
    <property type="evidence" value="ECO:0007669"/>
    <property type="project" value="TreeGrafter"/>
</dbReference>
<dbReference type="AlphaFoldDB" id="A0A445D7M2"/>
<feature type="region of interest" description="Disordered" evidence="3">
    <location>
        <begin position="208"/>
        <end position="250"/>
    </location>
</feature>
<dbReference type="GO" id="GO:0070898">
    <property type="term" value="P:RNA polymerase III preinitiation complex assembly"/>
    <property type="evidence" value="ECO:0007669"/>
    <property type="project" value="TreeGrafter"/>
</dbReference>
<comment type="caution">
    <text evidence="7">The sequence shown here is derived from an EMBL/GenBank/DDBJ whole genome shotgun (WGS) entry which is preliminary data.</text>
</comment>
<dbReference type="PANTHER" id="PTHR22929:SF0">
    <property type="entry name" value="TRANSCRIPTION FACTOR TFIIIB COMPONENT B'' HOMOLOG"/>
    <property type="match status" value="1"/>
</dbReference>
<feature type="region of interest" description="Disordered" evidence="3">
    <location>
        <begin position="279"/>
        <end position="299"/>
    </location>
</feature>
<evidence type="ECO:0000313" key="7">
    <source>
        <dbReference type="EMBL" id="RYR59000.1"/>
    </source>
</evidence>
<dbReference type="CDD" id="cd00167">
    <property type="entry name" value="SANT"/>
    <property type="match status" value="1"/>
</dbReference>
<dbReference type="SMART" id="SM00717">
    <property type="entry name" value="SANT"/>
    <property type="match status" value="1"/>
</dbReference>
<feature type="compositionally biased region" description="Basic and acidic residues" evidence="3">
    <location>
        <begin position="229"/>
        <end position="249"/>
    </location>
</feature>
<dbReference type="STRING" id="3818.A0A445D7M2"/>
<dbReference type="SUPFAM" id="SSF46689">
    <property type="entry name" value="Homeodomain-like"/>
    <property type="match status" value="1"/>
</dbReference>
<feature type="region of interest" description="Disordered" evidence="3">
    <location>
        <begin position="317"/>
        <end position="357"/>
    </location>
</feature>
<evidence type="ECO:0000259" key="4">
    <source>
        <dbReference type="PROSITE" id="PS50090"/>
    </source>
</evidence>
<dbReference type="GO" id="GO:0001156">
    <property type="term" value="F:TFIIIC-class transcription factor complex binding"/>
    <property type="evidence" value="ECO:0007669"/>
    <property type="project" value="TreeGrafter"/>
</dbReference>
<feature type="compositionally biased region" description="Acidic residues" evidence="3">
    <location>
        <begin position="1027"/>
        <end position="1043"/>
    </location>
</feature>
<feature type="compositionally biased region" description="Basic residues" evidence="3">
    <location>
        <begin position="710"/>
        <end position="720"/>
    </location>
</feature>
<evidence type="ECO:0000259" key="6">
    <source>
        <dbReference type="PROSITE" id="PS51294"/>
    </source>
</evidence>
<feature type="region of interest" description="Disordered" evidence="3">
    <location>
        <begin position="64"/>
        <end position="85"/>
    </location>
</feature>
<feature type="compositionally biased region" description="Basic residues" evidence="3">
    <location>
        <begin position="802"/>
        <end position="812"/>
    </location>
</feature>
<organism evidence="7 8">
    <name type="scientific">Arachis hypogaea</name>
    <name type="common">Peanut</name>
    <dbReference type="NCBI Taxonomy" id="3818"/>
    <lineage>
        <taxon>Eukaryota</taxon>
        <taxon>Viridiplantae</taxon>
        <taxon>Streptophyta</taxon>
        <taxon>Embryophyta</taxon>
        <taxon>Tracheophyta</taxon>
        <taxon>Spermatophyta</taxon>
        <taxon>Magnoliopsida</taxon>
        <taxon>eudicotyledons</taxon>
        <taxon>Gunneridae</taxon>
        <taxon>Pentapetalae</taxon>
        <taxon>rosids</taxon>
        <taxon>fabids</taxon>
        <taxon>Fabales</taxon>
        <taxon>Fabaceae</taxon>
        <taxon>Papilionoideae</taxon>
        <taxon>50 kb inversion clade</taxon>
        <taxon>dalbergioids sensu lato</taxon>
        <taxon>Dalbergieae</taxon>
        <taxon>Pterocarpus clade</taxon>
        <taxon>Arachis</taxon>
    </lineage>
</organism>
<feature type="domain" description="SANT" evidence="5">
    <location>
        <begin position="917"/>
        <end position="961"/>
    </location>
</feature>
<gene>
    <name evidence="7" type="ORF">Ahy_A05g024853</name>
</gene>
<dbReference type="InterPro" id="IPR039467">
    <property type="entry name" value="TFIIIB_B''_Myb"/>
</dbReference>
<dbReference type="EMBL" id="SDMP01000005">
    <property type="protein sequence ID" value="RYR59000.1"/>
    <property type="molecule type" value="Genomic_DNA"/>
</dbReference>
<dbReference type="InterPro" id="IPR017884">
    <property type="entry name" value="SANT_dom"/>
</dbReference>
<comment type="subcellular location">
    <subcellularLocation>
        <location evidence="1">Nucleus</location>
    </subcellularLocation>
</comment>
<dbReference type="PROSITE" id="PS50090">
    <property type="entry name" value="MYB_LIKE"/>
    <property type="match status" value="1"/>
</dbReference>
<feature type="compositionally biased region" description="Basic and acidic residues" evidence="3">
    <location>
        <begin position="647"/>
        <end position="656"/>
    </location>
</feature>
<feature type="region of interest" description="Disordered" evidence="3">
    <location>
        <begin position="990"/>
        <end position="1062"/>
    </location>
</feature>
<feature type="domain" description="HTH myb-type" evidence="6">
    <location>
        <begin position="910"/>
        <end position="958"/>
    </location>
</feature>
<keyword evidence="2" id="KW-0539">Nucleus</keyword>
<evidence type="ECO:0000256" key="3">
    <source>
        <dbReference type="SAM" id="MobiDB-lite"/>
    </source>
</evidence>
<evidence type="ECO:0000256" key="2">
    <source>
        <dbReference type="ARBA" id="ARBA00023242"/>
    </source>
</evidence>
<feature type="domain" description="Myb-like" evidence="4">
    <location>
        <begin position="910"/>
        <end position="960"/>
    </location>
</feature>
<dbReference type="Proteomes" id="UP000289738">
    <property type="component" value="Chromosome A05"/>
</dbReference>
<feature type="compositionally biased region" description="Low complexity" evidence="3">
    <location>
        <begin position="208"/>
        <end position="220"/>
    </location>
</feature>
<accession>A0A445D7M2</accession>
<evidence type="ECO:0000259" key="5">
    <source>
        <dbReference type="PROSITE" id="PS51293"/>
    </source>
</evidence>
<feature type="region of interest" description="Disordered" evidence="3">
    <location>
        <begin position="848"/>
        <end position="895"/>
    </location>
</feature>
<dbReference type="PANTHER" id="PTHR22929">
    <property type="entry name" value="RNA POLYMERASE III TRANSCRIPTION INITIATION FACTOR B"/>
    <property type="match status" value="1"/>
</dbReference>
<feature type="compositionally biased region" description="Polar residues" evidence="3">
    <location>
        <begin position="1046"/>
        <end position="1055"/>
    </location>
</feature>
<keyword evidence="8" id="KW-1185">Reference proteome</keyword>
<feature type="compositionally biased region" description="Acidic residues" evidence="3">
    <location>
        <begin position="748"/>
        <end position="759"/>
    </location>
</feature>
<reference evidence="7 8" key="1">
    <citation type="submission" date="2019-01" db="EMBL/GenBank/DDBJ databases">
        <title>Sequencing of cultivated peanut Arachis hypogaea provides insights into genome evolution and oil improvement.</title>
        <authorList>
            <person name="Chen X."/>
        </authorList>
    </citation>
    <scope>NUCLEOTIDE SEQUENCE [LARGE SCALE GENOMIC DNA]</scope>
    <source>
        <strain evidence="8">cv. Fuhuasheng</strain>
        <tissue evidence="7">Leaves</tissue>
    </source>
</reference>
<feature type="compositionally biased region" description="Basic and acidic residues" evidence="3">
    <location>
        <begin position="788"/>
        <end position="801"/>
    </location>
</feature>
<proteinExistence type="predicted"/>
<dbReference type="PROSITE" id="PS51294">
    <property type="entry name" value="HTH_MYB"/>
    <property type="match status" value="1"/>
</dbReference>
<sequence>MLLFFFNVSRRLLPSASPLLHPARGLSGAPPPSPFLLVQSNCLTHLFPSILTNLTPNIHSDLLDCPRSPTSQPDPKEHLRTQRAPDANPVLLLSSNDSYALLHVWQGFLEVVAGAPPRSGSVTSARPSEGCRCCVGNLLTTSAVIASALLRRLALQSRQISWASPGPIRSGPAHLLHARITYNSFFRRNKSEIGQRRMDPYDDILPTAPAGRGRAGAKFAPKVKPKPVPRKEISAEKHEISSKDGEGERVASSIITSSKDIDTVPQSKCHAAVASTLSVRPQHSAGSNLEDATKSQMANPQQVGVNVDTAALVDAQPSTAASTEVESAREEDPVALEGSRHSNFVPETNLSNDSTHPVQTADSVEKLSNNVAILSTICSTGGSMGDPAQNEKEPVLDSNDCLGLSDDLMQVGPDVGFENASDNDAAILESNIQSNLIFGREREAESEKFELDPFSEVLPDPGTRTARKFQPKIKPRPRVGAKPAVASASSNDMMARSVELPTFCMNEVQSFQSSDDGISMLNQPSNSPVPTLEIPMATDLSSKFDYVDSSIPFSKDNNNLAAVSASQLDSLDAVFSDVAVHNGTRDLPSSVGKSAAESADIFAGLESIDDFTTQAATTTGKPILQSETEEAVNLSPGCPVDNVSDYQSKKTDKDPASEIPVDEELTNSPNSPTLADLMQDANGRKKEDAVWSSLRKRKKSGANEEDKGVKTSRQRRKQATHKPVSNSVNEDDDDDDDLDPPYNPYRDEPEENDEEFEVDDSSKKKASLNSTKKSVAKNGKTSQKHKKANEDLENGKKEPPKKFSHSSRQKRRCVNQALLEIPEDELDMHTLSLKDIILLAEHRERLAKKEAATSKTSTNQSGGDSQHEAEAGANSEEEYLGSEDDREAGDDEASESVPLASSLFNYQSFMEKTPRGKWTKHDNELFYEAVRQFGTDFSMIQQLFPDRTRHQIKLKYKKEERQHPLRLADAVNNRSKDNFHFKMLIERLQQASAKEDQDRGKDASGSMAAEEVENSAPGTNEDVGTTEQEEFATTEQEANVEDQQDSKSVPSPEQFDNSDDELAIWAQYKSEI</sequence>
<feature type="compositionally biased region" description="Acidic residues" evidence="3">
    <location>
        <begin position="729"/>
        <end position="739"/>
    </location>
</feature>
<feature type="compositionally biased region" description="Basic and acidic residues" evidence="3">
    <location>
        <begin position="993"/>
        <end position="1002"/>
    </location>
</feature>
<name>A0A445D7M2_ARAHY</name>
<feature type="compositionally biased region" description="Acidic residues" evidence="3">
    <location>
        <begin position="875"/>
        <end position="894"/>
    </location>
</feature>
<evidence type="ECO:0000256" key="1">
    <source>
        <dbReference type="ARBA" id="ARBA00004123"/>
    </source>
</evidence>
<dbReference type="Gene3D" id="1.10.10.60">
    <property type="entry name" value="Homeodomain-like"/>
    <property type="match status" value="1"/>
</dbReference>
<dbReference type="Pfam" id="PF15963">
    <property type="entry name" value="Myb_DNA-bind_7"/>
    <property type="match status" value="1"/>
</dbReference>
<feature type="compositionally biased region" description="Polar residues" evidence="3">
    <location>
        <begin position="853"/>
        <end position="864"/>
    </location>
</feature>
<dbReference type="InterPro" id="IPR009057">
    <property type="entry name" value="Homeodomain-like_sf"/>
</dbReference>
<dbReference type="GO" id="GO:0005634">
    <property type="term" value="C:nucleus"/>
    <property type="evidence" value="ECO:0007669"/>
    <property type="project" value="UniProtKB-SubCell"/>
</dbReference>
<feature type="compositionally biased region" description="Polar residues" evidence="3">
    <location>
        <begin position="341"/>
        <end position="357"/>
    </location>
</feature>
<protein>
    <submittedName>
        <fullName evidence="7">Uncharacterized protein</fullName>
    </submittedName>
</protein>